<evidence type="ECO:0000256" key="4">
    <source>
        <dbReference type="ARBA" id="ARBA00022723"/>
    </source>
</evidence>
<evidence type="ECO:0000313" key="12">
    <source>
        <dbReference type="Proteomes" id="UP001203852"/>
    </source>
</evidence>
<dbReference type="PANTHER" id="PTHR11685">
    <property type="entry name" value="RBR FAMILY RING FINGER AND IBR DOMAIN-CONTAINING"/>
    <property type="match status" value="1"/>
</dbReference>
<dbReference type="InterPro" id="IPR044066">
    <property type="entry name" value="TRIAD_supradom"/>
</dbReference>
<keyword evidence="4" id="KW-0479">Metal-binding</keyword>
<accession>A0AAN6DST1</accession>
<evidence type="ECO:0000256" key="6">
    <source>
        <dbReference type="ARBA" id="ARBA00022771"/>
    </source>
</evidence>
<dbReference type="CDD" id="cd20336">
    <property type="entry name" value="Rcat_RBR"/>
    <property type="match status" value="1"/>
</dbReference>
<keyword evidence="5" id="KW-0677">Repeat</keyword>
<evidence type="ECO:0000256" key="8">
    <source>
        <dbReference type="ARBA" id="ARBA00022833"/>
    </source>
</evidence>
<feature type="domain" description="RING-type" evidence="10">
    <location>
        <begin position="199"/>
        <end position="395"/>
    </location>
</feature>
<evidence type="ECO:0000256" key="1">
    <source>
        <dbReference type="ARBA" id="ARBA00001798"/>
    </source>
</evidence>
<feature type="region of interest" description="Disordered" evidence="9">
    <location>
        <begin position="49"/>
        <end position="70"/>
    </location>
</feature>
<organism evidence="11 12">
    <name type="scientific">Exophiala viscosa</name>
    <dbReference type="NCBI Taxonomy" id="2486360"/>
    <lineage>
        <taxon>Eukaryota</taxon>
        <taxon>Fungi</taxon>
        <taxon>Dikarya</taxon>
        <taxon>Ascomycota</taxon>
        <taxon>Pezizomycotina</taxon>
        <taxon>Eurotiomycetes</taxon>
        <taxon>Chaetothyriomycetidae</taxon>
        <taxon>Chaetothyriales</taxon>
        <taxon>Herpotrichiellaceae</taxon>
        <taxon>Exophiala</taxon>
    </lineage>
</organism>
<proteinExistence type="predicted"/>
<dbReference type="CDD" id="cd20335">
    <property type="entry name" value="BRcat_RBR"/>
    <property type="match status" value="1"/>
</dbReference>
<dbReference type="Proteomes" id="UP001203852">
    <property type="component" value="Unassembled WGS sequence"/>
</dbReference>
<protein>
    <recommendedName>
        <fullName evidence="2">RBR-type E3 ubiquitin transferase</fullName>
        <ecNumber evidence="2">2.3.2.31</ecNumber>
    </recommendedName>
</protein>
<dbReference type="EC" id="2.3.2.31" evidence="2"/>
<feature type="compositionally biased region" description="Acidic residues" evidence="9">
    <location>
        <begin position="395"/>
        <end position="410"/>
    </location>
</feature>
<sequence>MATTSITRFLRGLHLTPRLHQIHHTSSATAFAPNTSHHHFTLLRRLRASKETTSKSDEAPTLTETPPHDDNDTLRLLNTMAGQGPTSLIVQGVLFDPVTSLGDIERHFSASEGYLSATVSGTRAERRGRIIQDFVFHFATAADAANSLSTHPEISIAGRSYPVASHDGDFGDPRYHVTEPSRDSDTAPRKRAKTMPMTGMTVCKICFCEFPNNEPFSTPCRRCKEPCCYNCLKEDFQHAMNDMTRFPVKCCSTVVHHEVARGILSAAELEIYKSKMDEVNDVNPLYCPIPTCSTFIPRRMFKADATRVNCHVCQASICLKCKQLAAEDHTCAKDAGREFIIDTFDYRPCPRCGTGVMRMYGCDHIRCPCGAHFCWECGRAIKVCRSKPCSAAREDGEESQGEEEGDVESENEPRESIEQPEIVEPINADEAQQQVDPVPTTGDRTVDDTHAPGMAALLTAMEMQSANLNRLGELVAQIGGSSGTEFTAGPLALYSVDPAEVDLVQAASTLIGSTPVSAPAEANEAEAVPTVTAPANLDDPHEIDWEVQSVDFGEEPNDENWDVWGCTHHFRELDREEVPKRWLVGVDPLKDEIVEVECMTCFQKARLSDGSSANKKNEGHGKISVQVETSAVNKSPEREVAKEKQAFECSRCGVINCRSCKNAARRRIKKQRQATDGWVD</sequence>
<feature type="region of interest" description="Disordered" evidence="9">
    <location>
        <begin position="393"/>
        <end position="446"/>
    </location>
</feature>
<dbReference type="AlphaFoldDB" id="A0AAN6DST1"/>
<keyword evidence="12" id="KW-1185">Reference proteome</keyword>
<dbReference type="GO" id="GO:0061630">
    <property type="term" value="F:ubiquitin protein ligase activity"/>
    <property type="evidence" value="ECO:0007669"/>
    <property type="project" value="UniProtKB-EC"/>
</dbReference>
<feature type="region of interest" description="Disordered" evidence="9">
    <location>
        <begin position="172"/>
        <end position="193"/>
    </location>
</feature>
<dbReference type="GO" id="GO:0008270">
    <property type="term" value="F:zinc ion binding"/>
    <property type="evidence" value="ECO:0007669"/>
    <property type="project" value="UniProtKB-KW"/>
</dbReference>
<dbReference type="SUPFAM" id="SSF57850">
    <property type="entry name" value="RING/U-box"/>
    <property type="match status" value="1"/>
</dbReference>
<evidence type="ECO:0000259" key="10">
    <source>
        <dbReference type="PROSITE" id="PS51873"/>
    </source>
</evidence>
<name>A0AAN6DST1_9EURO</name>
<evidence type="ECO:0000256" key="5">
    <source>
        <dbReference type="ARBA" id="ARBA00022737"/>
    </source>
</evidence>
<dbReference type="EMBL" id="MU404358">
    <property type="protein sequence ID" value="KAI1610547.1"/>
    <property type="molecule type" value="Genomic_DNA"/>
</dbReference>
<evidence type="ECO:0000256" key="7">
    <source>
        <dbReference type="ARBA" id="ARBA00022786"/>
    </source>
</evidence>
<keyword evidence="3" id="KW-0808">Transferase</keyword>
<feature type="compositionally biased region" description="Basic and acidic residues" evidence="9">
    <location>
        <begin position="49"/>
        <end position="58"/>
    </location>
</feature>
<dbReference type="InterPro" id="IPR002867">
    <property type="entry name" value="IBR_dom"/>
</dbReference>
<comment type="caution">
    <text evidence="11">The sequence shown here is derived from an EMBL/GenBank/DDBJ whole genome shotgun (WGS) entry which is preliminary data.</text>
</comment>
<dbReference type="Pfam" id="PF01485">
    <property type="entry name" value="IBR"/>
    <property type="match status" value="1"/>
</dbReference>
<evidence type="ECO:0000256" key="2">
    <source>
        <dbReference type="ARBA" id="ARBA00012251"/>
    </source>
</evidence>
<feature type="region of interest" description="Disordered" evidence="9">
    <location>
        <begin position="609"/>
        <end position="637"/>
    </location>
</feature>
<dbReference type="PROSITE" id="PS51873">
    <property type="entry name" value="TRIAD"/>
    <property type="match status" value="1"/>
</dbReference>
<evidence type="ECO:0000256" key="3">
    <source>
        <dbReference type="ARBA" id="ARBA00022679"/>
    </source>
</evidence>
<comment type="catalytic activity">
    <reaction evidence="1">
        <text>[E2 ubiquitin-conjugating enzyme]-S-ubiquitinyl-L-cysteine + [acceptor protein]-L-lysine = [E2 ubiquitin-conjugating enzyme]-L-cysteine + [acceptor protein]-N(6)-ubiquitinyl-L-lysine.</text>
        <dbReference type="EC" id="2.3.2.31"/>
    </reaction>
</comment>
<evidence type="ECO:0000256" key="9">
    <source>
        <dbReference type="SAM" id="MobiDB-lite"/>
    </source>
</evidence>
<reference evidence="11" key="1">
    <citation type="journal article" date="2022" name="bioRxiv">
        <title>Deciphering the potential niche of two novel black yeast fungi from a biological soil crust based on their genomes, phenotypes, and melanin regulation.</title>
        <authorList>
            <consortium name="DOE Joint Genome Institute"/>
            <person name="Carr E.C."/>
            <person name="Barton Q."/>
            <person name="Grambo S."/>
            <person name="Sullivan M."/>
            <person name="Renfro C.M."/>
            <person name="Kuo A."/>
            <person name="Pangilinan J."/>
            <person name="Lipzen A."/>
            <person name="Keymanesh K."/>
            <person name="Savage E."/>
            <person name="Barry K."/>
            <person name="Grigoriev I.V."/>
            <person name="Riekhof W.R."/>
            <person name="Harris S.S."/>
        </authorList>
    </citation>
    <scope>NUCLEOTIDE SEQUENCE</scope>
    <source>
        <strain evidence="11">JF 03-4F</strain>
    </source>
</reference>
<keyword evidence="7" id="KW-0833">Ubl conjugation pathway</keyword>
<keyword evidence="8" id="KW-0862">Zinc</keyword>
<evidence type="ECO:0000313" key="11">
    <source>
        <dbReference type="EMBL" id="KAI1610547.1"/>
    </source>
</evidence>
<dbReference type="InterPro" id="IPR031127">
    <property type="entry name" value="E3_UB_ligase_RBR"/>
</dbReference>
<keyword evidence="6" id="KW-0863">Zinc-finger</keyword>
<dbReference type="Gene3D" id="1.20.120.1750">
    <property type="match status" value="1"/>
</dbReference>
<feature type="compositionally biased region" description="Basic and acidic residues" evidence="9">
    <location>
        <begin position="172"/>
        <end position="188"/>
    </location>
</feature>
<gene>
    <name evidence="11" type="ORF">EDD36DRAFT_328567</name>
</gene>
<dbReference type="GO" id="GO:0016567">
    <property type="term" value="P:protein ubiquitination"/>
    <property type="evidence" value="ECO:0007669"/>
    <property type="project" value="InterPro"/>
</dbReference>